<feature type="domain" description="Nitroreductase" evidence="1">
    <location>
        <begin position="26"/>
        <end position="183"/>
    </location>
</feature>
<dbReference type="InterPro" id="IPR029479">
    <property type="entry name" value="Nitroreductase"/>
</dbReference>
<gene>
    <name evidence="2" type="ORF">GCM10025868_16080</name>
</gene>
<evidence type="ECO:0000259" key="1">
    <source>
        <dbReference type="Pfam" id="PF00881"/>
    </source>
</evidence>
<dbReference type="SUPFAM" id="SSF55469">
    <property type="entry name" value="FMN-dependent nitroreductase-like"/>
    <property type="match status" value="1"/>
</dbReference>
<dbReference type="Proteomes" id="UP001157017">
    <property type="component" value="Unassembled WGS sequence"/>
</dbReference>
<evidence type="ECO:0000313" key="3">
    <source>
        <dbReference type="Proteomes" id="UP001157017"/>
    </source>
</evidence>
<dbReference type="EMBL" id="BSUZ01000001">
    <property type="protein sequence ID" value="GMA86358.1"/>
    <property type="molecule type" value="Genomic_DNA"/>
</dbReference>
<dbReference type="NCBIfam" id="NF003768">
    <property type="entry name" value="PRK05365.1"/>
    <property type="match status" value="1"/>
</dbReference>
<sequence>MTTTDTTLADLLRLDRHAQDLLFREARTANTFTDEPVTDEQVRAIHDLVQWAPTSMNSQPLRVLLVRSDEARARLLPHMAEGNRAKTGAAPLVAVLAADHDFHEQFHRTFPHFPGAKGVFADDEVRAGAATLNGTLQVAYFILGVRAAGLAAGPMTGYDAAGIDAEFFAGTDRHVLAVVNVGHPGEDAWFPRSPRLGYDEVVTTV</sequence>
<dbReference type="Pfam" id="PF00881">
    <property type="entry name" value="Nitroreductase"/>
    <property type="match status" value="1"/>
</dbReference>
<organism evidence="2 3">
    <name type="scientific">Angustibacter aerolatus</name>
    <dbReference type="NCBI Taxonomy" id="1162965"/>
    <lineage>
        <taxon>Bacteria</taxon>
        <taxon>Bacillati</taxon>
        <taxon>Actinomycetota</taxon>
        <taxon>Actinomycetes</taxon>
        <taxon>Kineosporiales</taxon>
        <taxon>Kineosporiaceae</taxon>
    </lineage>
</organism>
<proteinExistence type="predicted"/>
<dbReference type="Gene3D" id="3.40.109.10">
    <property type="entry name" value="NADH Oxidase"/>
    <property type="match status" value="1"/>
</dbReference>
<reference evidence="3" key="1">
    <citation type="journal article" date="2019" name="Int. J. Syst. Evol. Microbiol.">
        <title>The Global Catalogue of Microorganisms (GCM) 10K type strain sequencing project: providing services to taxonomists for standard genome sequencing and annotation.</title>
        <authorList>
            <consortium name="The Broad Institute Genomics Platform"/>
            <consortium name="The Broad Institute Genome Sequencing Center for Infectious Disease"/>
            <person name="Wu L."/>
            <person name="Ma J."/>
        </authorList>
    </citation>
    <scope>NUCLEOTIDE SEQUENCE [LARGE SCALE GENOMIC DNA]</scope>
    <source>
        <strain evidence="3">NBRC 108730</strain>
    </source>
</reference>
<dbReference type="PANTHER" id="PTHR43543:SF1">
    <property type="entry name" value="MALONIC SEMIALDEHYDE REDUCTASE RUTE-RELATED"/>
    <property type="match status" value="1"/>
</dbReference>
<evidence type="ECO:0000313" key="2">
    <source>
        <dbReference type="EMBL" id="GMA86358.1"/>
    </source>
</evidence>
<accession>A0ABQ6JG10</accession>
<name>A0ABQ6JG10_9ACTN</name>
<protein>
    <submittedName>
        <fullName evidence="2">NADH dehydrogenase/NAD(P)H nitroreductase</fullName>
    </submittedName>
</protein>
<dbReference type="InterPro" id="IPR050461">
    <property type="entry name" value="Nitroreductase_HadB/RutE"/>
</dbReference>
<keyword evidence="3" id="KW-1185">Reference proteome</keyword>
<dbReference type="PANTHER" id="PTHR43543">
    <property type="entry name" value="MALONIC SEMIALDEHYDE REDUCTASE RUTE-RELATED"/>
    <property type="match status" value="1"/>
</dbReference>
<comment type="caution">
    <text evidence="2">The sequence shown here is derived from an EMBL/GenBank/DDBJ whole genome shotgun (WGS) entry which is preliminary data.</text>
</comment>
<dbReference type="InterPro" id="IPR000415">
    <property type="entry name" value="Nitroreductase-like"/>
</dbReference>